<name>A0A8S5PUC2_9CAUD</name>
<evidence type="ECO:0000313" key="1">
    <source>
        <dbReference type="EMBL" id="DAE10662.1"/>
    </source>
</evidence>
<accession>A0A8S5PUC2</accession>
<proteinExistence type="predicted"/>
<organism evidence="1">
    <name type="scientific">Siphoviridae sp. ctlgF9</name>
    <dbReference type="NCBI Taxonomy" id="2825649"/>
    <lineage>
        <taxon>Viruses</taxon>
        <taxon>Duplodnaviria</taxon>
        <taxon>Heunggongvirae</taxon>
        <taxon>Uroviricota</taxon>
        <taxon>Caudoviricetes</taxon>
    </lineage>
</organism>
<dbReference type="EMBL" id="BK015517">
    <property type="protein sequence ID" value="DAE10662.1"/>
    <property type="molecule type" value="Genomic_DNA"/>
</dbReference>
<sequence>MTRLVFNRDGGKTDEYGHMIGFSWHIQGDVIGGLVVTPTDTPGMSVKVDSGIAALPRNSGGKMYRVYCGLDAPETLTIPTANSSNPRIDTVVLYVDMKVTPSTGVTNNSNNMCKLMVVQGAPSSNPQGASESQIQAAVGAGNPFIGLSKVRVDAGVTQITYAKCVDIRDFASPGFVDGRFMKDKSINFKGYGDSSIGRNAIDWTQFNENKYSTSEINTHKTFIDGKPIYRKVFRFNTVGNGAENGFADGTFAMVDSLINFDAVLNMANGERYPNGYTNPAAPNLQYFQAKLAVYNGVQQLRYNTRSDGTALVIMEYTKR</sequence>
<protein>
    <submittedName>
        <fullName evidence="1">Uncharacterized protein</fullName>
    </submittedName>
</protein>
<reference evidence="1" key="1">
    <citation type="journal article" date="2021" name="Proc. Natl. Acad. Sci. U.S.A.">
        <title>A Catalog of Tens of Thousands of Viruses from Human Metagenomes Reveals Hidden Associations with Chronic Diseases.</title>
        <authorList>
            <person name="Tisza M.J."/>
            <person name="Buck C.B."/>
        </authorList>
    </citation>
    <scope>NUCLEOTIDE SEQUENCE</scope>
    <source>
        <strain evidence="1">CtlgF9</strain>
    </source>
</reference>